<dbReference type="Pfam" id="PF00156">
    <property type="entry name" value="Pribosyltran"/>
    <property type="match status" value="1"/>
</dbReference>
<organism evidence="3 4">
    <name type="scientific">Actinomyces glycerinitolerans</name>
    <dbReference type="NCBI Taxonomy" id="1892869"/>
    <lineage>
        <taxon>Bacteria</taxon>
        <taxon>Bacillati</taxon>
        <taxon>Actinomycetota</taxon>
        <taxon>Actinomycetes</taxon>
        <taxon>Actinomycetales</taxon>
        <taxon>Actinomycetaceae</taxon>
        <taxon>Actinomyces</taxon>
    </lineage>
</organism>
<dbReference type="PANTHER" id="PTHR47505:SF1">
    <property type="entry name" value="DNA UTILIZATION PROTEIN YHGH"/>
    <property type="match status" value="1"/>
</dbReference>
<dbReference type="InterPro" id="IPR051910">
    <property type="entry name" value="ComF/GntX_DNA_util-trans"/>
</dbReference>
<dbReference type="InterPro" id="IPR000836">
    <property type="entry name" value="PRTase_dom"/>
</dbReference>
<dbReference type="SUPFAM" id="SSF53271">
    <property type="entry name" value="PRTase-like"/>
    <property type="match status" value="1"/>
</dbReference>
<protein>
    <recommendedName>
        <fullName evidence="2">Phosphoribosyltransferase domain-containing protein</fullName>
    </recommendedName>
</protein>
<sequence length="341" mass="34793">MPSGRRRPGAWPTIADRIDRRAAPEPPSVFRRRRPQAGFATARPAALWITRSSTWATGPGGRTLADMARLSSRFPGVLADALRVGLPVSCAGCGRWDTPLCADCAALLAAPPHRVEHVDAAGGVTVWALSAYTGPVRPLVLGWKNGAREDLGPVMAAAGERAGSWLAAHLLPDAVTAAAASGCLLVIPAPSGLGRRLRGRLVAADFADAVARGLAVGWPEAVRTEASGPSGPGPVTVASADVLRRRTRAGGAHQAGRSAAQRRANRAVPPRLVAPVRGMAVVLVDDVVTTGATLGACARALTGAGAVLGGALVVAAAPPPARSRPVVVPGDGVNLRPTEMV</sequence>
<reference evidence="4" key="1">
    <citation type="submission" date="2016-09" db="EMBL/GenBank/DDBJ databases">
        <authorList>
            <person name="Strepis N."/>
        </authorList>
    </citation>
    <scope>NUCLEOTIDE SEQUENCE [LARGE SCALE GENOMIC DNA]</scope>
</reference>
<dbReference type="Proteomes" id="UP000184291">
    <property type="component" value="Unassembled WGS sequence"/>
</dbReference>
<comment type="similarity">
    <text evidence="1">Belongs to the ComF/GntX family.</text>
</comment>
<dbReference type="InterPro" id="IPR029057">
    <property type="entry name" value="PRTase-like"/>
</dbReference>
<evidence type="ECO:0000313" key="3">
    <source>
        <dbReference type="EMBL" id="SHE23964.1"/>
    </source>
</evidence>
<keyword evidence="4" id="KW-1185">Reference proteome</keyword>
<accession>A0A1M4RVE4</accession>
<evidence type="ECO:0000313" key="4">
    <source>
        <dbReference type="Proteomes" id="UP000184291"/>
    </source>
</evidence>
<dbReference type="AlphaFoldDB" id="A0A1M4RVE4"/>
<evidence type="ECO:0000259" key="2">
    <source>
        <dbReference type="Pfam" id="PF00156"/>
    </source>
</evidence>
<dbReference type="STRING" id="1892869.ACGLYG10_0162"/>
<dbReference type="PANTHER" id="PTHR47505">
    <property type="entry name" value="DNA UTILIZATION PROTEIN YHGH"/>
    <property type="match status" value="1"/>
</dbReference>
<evidence type="ECO:0000256" key="1">
    <source>
        <dbReference type="ARBA" id="ARBA00008007"/>
    </source>
</evidence>
<dbReference type="Gene3D" id="3.40.50.2020">
    <property type="match status" value="1"/>
</dbReference>
<feature type="domain" description="Phosphoribosyltransferase" evidence="2">
    <location>
        <begin position="206"/>
        <end position="307"/>
    </location>
</feature>
<gene>
    <name evidence="3" type="ORF">ACGLYG10_0162</name>
</gene>
<dbReference type="EMBL" id="FQTT01000001">
    <property type="protein sequence ID" value="SHE23964.1"/>
    <property type="molecule type" value="Genomic_DNA"/>
</dbReference>
<name>A0A1M4RVE4_9ACTO</name>
<proteinExistence type="inferred from homology"/>